<keyword evidence="2" id="KW-1133">Transmembrane helix</keyword>
<keyword evidence="6" id="KW-1185">Reference proteome</keyword>
<keyword evidence="2" id="KW-0472">Membrane</keyword>
<evidence type="ECO:0000256" key="3">
    <source>
        <dbReference type="SAM" id="SignalP"/>
    </source>
</evidence>
<dbReference type="AlphaFoldDB" id="A0A1H7TRC7"/>
<feature type="transmembrane region" description="Helical" evidence="2">
    <location>
        <begin position="416"/>
        <end position="437"/>
    </location>
</feature>
<feature type="chain" id="PRO_5010227554" evidence="3">
    <location>
        <begin position="34"/>
        <end position="445"/>
    </location>
</feature>
<feature type="signal peptide" evidence="3">
    <location>
        <begin position="1"/>
        <end position="33"/>
    </location>
</feature>
<dbReference type="PROSITE" id="PS51318">
    <property type="entry name" value="TAT"/>
    <property type="match status" value="1"/>
</dbReference>
<dbReference type="Pfam" id="PF00652">
    <property type="entry name" value="Ricin_B_lectin"/>
    <property type="match status" value="1"/>
</dbReference>
<keyword evidence="3" id="KW-0732">Signal</keyword>
<feature type="region of interest" description="Disordered" evidence="1">
    <location>
        <begin position="368"/>
        <end position="396"/>
    </location>
</feature>
<accession>A0A1H7TRC7</accession>
<proteinExistence type="predicted"/>
<keyword evidence="2" id="KW-0812">Transmembrane</keyword>
<gene>
    <name evidence="5" type="ORF">SAMN05414137_114161</name>
</gene>
<dbReference type="Proteomes" id="UP000183015">
    <property type="component" value="Unassembled WGS sequence"/>
</dbReference>
<evidence type="ECO:0000313" key="5">
    <source>
        <dbReference type="EMBL" id="SEL87341.1"/>
    </source>
</evidence>
<dbReference type="Pfam" id="PF11958">
    <property type="entry name" value="DUF3472"/>
    <property type="match status" value="1"/>
</dbReference>
<evidence type="ECO:0000256" key="2">
    <source>
        <dbReference type="SAM" id="Phobius"/>
    </source>
</evidence>
<keyword evidence="5" id="KW-0430">Lectin</keyword>
<organism evidence="5 6">
    <name type="scientific">Streptacidiphilus jiangxiensis</name>
    <dbReference type="NCBI Taxonomy" id="235985"/>
    <lineage>
        <taxon>Bacteria</taxon>
        <taxon>Bacillati</taxon>
        <taxon>Actinomycetota</taxon>
        <taxon>Actinomycetes</taxon>
        <taxon>Kitasatosporales</taxon>
        <taxon>Streptomycetaceae</taxon>
        <taxon>Streptacidiphilus</taxon>
    </lineage>
</organism>
<dbReference type="Gene3D" id="2.80.10.50">
    <property type="match status" value="1"/>
</dbReference>
<dbReference type="eggNOG" id="COG3325">
    <property type="taxonomic scope" value="Bacteria"/>
</dbReference>
<dbReference type="RefSeq" id="WP_052439181.1">
    <property type="nucleotide sequence ID" value="NZ_BBPN01000035.1"/>
</dbReference>
<dbReference type="PROSITE" id="PS50231">
    <property type="entry name" value="RICIN_B_LECTIN"/>
    <property type="match status" value="1"/>
</dbReference>
<dbReference type="GO" id="GO:0030246">
    <property type="term" value="F:carbohydrate binding"/>
    <property type="evidence" value="ECO:0007669"/>
    <property type="project" value="UniProtKB-KW"/>
</dbReference>
<dbReference type="InterPro" id="IPR006311">
    <property type="entry name" value="TAT_signal"/>
</dbReference>
<feature type="domain" description="Ricin B lectin" evidence="4">
    <location>
        <begin position="265"/>
        <end position="364"/>
    </location>
</feature>
<dbReference type="SUPFAM" id="SSF50370">
    <property type="entry name" value="Ricin B-like lectins"/>
    <property type="match status" value="1"/>
</dbReference>
<dbReference type="InterPro" id="IPR000772">
    <property type="entry name" value="Ricin_B_lectin"/>
</dbReference>
<dbReference type="OrthoDB" id="6017904at2"/>
<name>A0A1H7TRC7_STRJI</name>
<protein>
    <submittedName>
        <fullName evidence="5">Ricin-type beta-trefoil lectin domain-containing protein</fullName>
    </submittedName>
</protein>
<dbReference type="InterPro" id="IPR035992">
    <property type="entry name" value="Ricin_B-like_lectins"/>
</dbReference>
<reference evidence="6" key="1">
    <citation type="submission" date="2016-10" db="EMBL/GenBank/DDBJ databases">
        <authorList>
            <person name="Varghese N."/>
        </authorList>
    </citation>
    <scope>NUCLEOTIDE SEQUENCE [LARGE SCALE GENOMIC DNA]</scope>
    <source>
        <strain evidence="6">DSM 45096 / BCRC 16803 / CGMCC 4.1857 / CIP 109030 / JCM 12277 / KCTC 19219 / NBRC 100920 / 33214</strain>
    </source>
</reference>
<evidence type="ECO:0000259" key="4">
    <source>
        <dbReference type="Pfam" id="PF00652"/>
    </source>
</evidence>
<dbReference type="InterPro" id="IPR021862">
    <property type="entry name" value="DUF3472"/>
</dbReference>
<dbReference type="STRING" id="235985.SAMN05414137_114161"/>
<sequence>MTYRRVRPRLLGGLLSLGVVAGLGLAVAPGAHADDGHTPGSSTDYAFPAGTRPLHDVTWTTTPTVDPGWTADVFWSHQFDLDDGRTGSIGLRSNGGDPRWMLFSVRNATQAVPGAGSHCESFGGEGTGEHCAATVDWTTGHTYAFTVSAVGDGWFEGKVTDQQTRRTIVLGRIRTTAHAVSTQNMVDRTEYVEWNDPRSTCYDQPGSGVRFGLPSGDGGRVHAGVSGTGLGPACDPQSRVARVAGGSVQRNGIGNSVRGEVGKGKACLGVHGTVADGVVAALVPCLPRADRGWVHGSDGTLRLPSNYCLGDGRTGVRIRDCKGAKDSGRVTDPAKLWTYDPARGELRNRQTGRCLAADGSGLASRRCSADPSDRGWTLPTLDGRTPRTPQAGALSASAVSLDPTGLLARTGVDGRVLATALASVGLVAAGSTVVLLVRRRRRDAR</sequence>
<dbReference type="EMBL" id="FOAZ01000014">
    <property type="protein sequence ID" value="SEL87341.1"/>
    <property type="molecule type" value="Genomic_DNA"/>
</dbReference>
<evidence type="ECO:0000313" key="6">
    <source>
        <dbReference type="Proteomes" id="UP000183015"/>
    </source>
</evidence>
<evidence type="ECO:0000256" key="1">
    <source>
        <dbReference type="SAM" id="MobiDB-lite"/>
    </source>
</evidence>